<comment type="caution">
    <text evidence="2">The sequence shown here is derived from an EMBL/GenBank/DDBJ whole genome shotgun (WGS) entry which is preliminary data.</text>
</comment>
<evidence type="ECO:0000313" key="2">
    <source>
        <dbReference type="EMBL" id="KAK7269335.1"/>
    </source>
</evidence>
<dbReference type="EMBL" id="JAYWIO010000004">
    <property type="protein sequence ID" value="KAK7269335.1"/>
    <property type="molecule type" value="Genomic_DNA"/>
</dbReference>
<evidence type="ECO:0000256" key="1">
    <source>
        <dbReference type="SAM" id="Phobius"/>
    </source>
</evidence>
<dbReference type="AlphaFoldDB" id="A0AAN9IA12"/>
<keyword evidence="3" id="KW-1185">Reference proteome</keyword>
<name>A0AAN9IA12_CROPI</name>
<reference evidence="2 3" key="1">
    <citation type="submission" date="2024-01" db="EMBL/GenBank/DDBJ databases">
        <title>The genomes of 5 underutilized Papilionoideae crops provide insights into root nodulation and disease resistanc.</title>
        <authorList>
            <person name="Yuan L."/>
        </authorList>
    </citation>
    <scope>NUCLEOTIDE SEQUENCE [LARGE SCALE GENOMIC DNA]</scope>
    <source>
        <strain evidence="2">ZHUSHIDOU_FW_LH</strain>
        <tissue evidence="2">Leaf</tissue>
    </source>
</reference>
<accession>A0AAN9IA12</accession>
<dbReference type="Proteomes" id="UP001372338">
    <property type="component" value="Unassembled WGS sequence"/>
</dbReference>
<proteinExistence type="predicted"/>
<sequence>MAFQSLDTLNCDFRFCNSLLTLSYLYIVCYVAVDYCGICLTLMTYMLYSKIPRKHRKNLFSGSQFVSCLVCFWSNMLDGKVIEHGRAFSRQRFFLFHLSLSKPSHPLSLLFSSPLQRQSDKHFSYR</sequence>
<keyword evidence="1" id="KW-1133">Transmembrane helix</keyword>
<organism evidence="2 3">
    <name type="scientific">Crotalaria pallida</name>
    <name type="common">Smooth rattlebox</name>
    <name type="synonym">Crotalaria striata</name>
    <dbReference type="NCBI Taxonomy" id="3830"/>
    <lineage>
        <taxon>Eukaryota</taxon>
        <taxon>Viridiplantae</taxon>
        <taxon>Streptophyta</taxon>
        <taxon>Embryophyta</taxon>
        <taxon>Tracheophyta</taxon>
        <taxon>Spermatophyta</taxon>
        <taxon>Magnoliopsida</taxon>
        <taxon>eudicotyledons</taxon>
        <taxon>Gunneridae</taxon>
        <taxon>Pentapetalae</taxon>
        <taxon>rosids</taxon>
        <taxon>fabids</taxon>
        <taxon>Fabales</taxon>
        <taxon>Fabaceae</taxon>
        <taxon>Papilionoideae</taxon>
        <taxon>50 kb inversion clade</taxon>
        <taxon>genistoids sensu lato</taxon>
        <taxon>core genistoids</taxon>
        <taxon>Crotalarieae</taxon>
        <taxon>Crotalaria</taxon>
    </lineage>
</organism>
<evidence type="ECO:0000313" key="3">
    <source>
        <dbReference type="Proteomes" id="UP001372338"/>
    </source>
</evidence>
<gene>
    <name evidence="2" type="ORF">RIF29_22060</name>
</gene>
<keyword evidence="1" id="KW-0472">Membrane</keyword>
<keyword evidence="1" id="KW-0812">Transmembrane</keyword>
<protein>
    <submittedName>
        <fullName evidence="2">Uncharacterized protein</fullName>
    </submittedName>
</protein>
<feature type="transmembrane region" description="Helical" evidence="1">
    <location>
        <begin position="24"/>
        <end position="48"/>
    </location>
</feature>